<evidence type="ECO:0000313" key="1">
    <source>
        <dbReference type="EMBL" id="GAM59674.1"/>
    </source>
</evidence>
<dbReference type="EMBL" id="BBRZ01000190">
    <property type="protein sequence ID" value="GAM59674.1"/>
    <property type="molecule type" value="Genomic_DNA"/>
</dbReference>
<reference evidence="1 2" key="1">
    <citation type="submission" date="2015-01" db="EMBL/GenBank/DDBJ databases">
        <title>Vibrio sp. C1 JCM 19231 whole genome shotgun sequence.</title>
        <authorList>
            <person name="Sawabe T."/>
            <person name="Meirelles P."/>
            <person name="Feng G."/>
            <person name="Sayaka M."/>
            <person name="Hattori M."/>
            <person name="Ohkuma M."/>
        </authorList>
    </citation>
    <scope>NUCLEOTIDE SEQUENCE [LARGE SCALE GENOMIC DNA]</scope>
    <source>
        <strain evidence="2">JCM 19231</strain>
    </source>
</reference>
<evidence type="ECO:0000313" key="2">
    <source>
        <dbReference type="Proteomes" id="UP000031671"/>
    </source>
</evidence>
<name>A0A0B8P9S6_9VIBR</name>
<reference evidence="1 2" key="2">
    <citation type="submission" date="2015-01" db="EMBL/GenBank/DDBJ databases">
        <authorList>
            <consortium name="NBRP consortium"/>
            <person name="Sawabe T."/>
            <person name="Meirelles P."/>
            <person name="Feng G."/>
            <person name="Sayaka M."/>
            <person name="Hattori M."/>
            <person name="Ohkuma M."/>
        </authorList>
    </citation>
    <scope>NUCLEOTIDE SEQUENCE [LARGE SCALE GENOMIC DNA]</scope>
    <source>
        <strain evidence="2">JCM 19231</strain>
    </source>
</reference>
<protein>
    <submittedName>
        <fullName evidence="1">Uncharacterized protein</fullName>
    </submittedName>
</protein>
<keyword evidence="2" id="KW-1185">Reference proteome</keyword>
<accession>A0A0B8P9S6</accession>
<organism evidence="1 2">
    <name type="scientific">Vibrio ishigakensis</name>
    <dbReference type="NCBI Taxonomy" id="1481914"/>
    <lineage>
        <taxon>Bacteria</taxon>
        <taxon>Pseudomonadati</taxon>
        <taxon>Pseudomonadota</taxon>
        <taxon>Gammaproteobacteria</taxon>
        <taxon>Vibrionales</taxon>
        <taxon>Vibrionaceae</taxon>
        <taxon>Vibrio</taxon>
    </lineage>
</organism>
<dbReference type="AlphaFoldDB" id="A0A0B8P9S6"/>
<gene>
    <name evidence="1" type="ORF">JCM19231_604</name>
</gene>
<comment type="caution">
    <text evidence="1">The sequence shown here is derived from an EMBL/GenBank/DDBJ whole genome shotgun (WGS) entry which is preliminary data.</text>
</comment>
<sequence length="60" mass="5976">MLSLGLPGAILLGFAGAALLFPQLSLIEAGILGTMLAATDAALGKAVITNEKVPAEVREG</sequence>
<dbReference type="Proteomes" id="UP000031671">
    <property type="component" value="Unassembled WGS sequence"/>
</dbReference>
<proteinExistence type="predicted"/>